<dbReference type="PRINTS" id="PR00237">
    <property type="entry name" value="GPCRRHODOPSN"/>
</dbReference>
<evidence type="ECO:0000256" key="1">
    <source>
        <dbReference type="ARBA" id="ARBA00004141"/>
    </source>
</evidence>
<keyword evidence="3 10" id="KW-0812">Transmembrane</keyword>
<feature type="domain" description="G-protein coupled receptors family 1 profile" evidence="11">
    <location>
        <begin position="1"/>
        <end position="222"/>
    </location>
</feature>
<keyword evidence="9" id="KW-0716">Sensory transduction</keyword>
<keyword evidence="7" id="KW-0675">Receptor</keyword>
<dbReference type="InterPro" id="IPR017452">
    <property type="entry name" value="GPCR_Rhodpsn_7TM"/>
</dbReference>
<dbReference type="PANTHER" id="PTHR24240">
    <property type="entry name" value="OPSIN"/>
    <property type="match status" value="1"/>
</dbReference>
<dbReference type="Pfam" id="PF00001">
    <property type="entry name" value="7tm_1"/>
    <property type="match status" value="1"/>
</dbReference>
<keyword evidence="13" id="KW-1185">Reference proteome</keyword>
<dbReference type="Gene3D" id="1.20.1070.10">
    <property type="entry name" value="Rhodopsin 7-helix transmembrane proteins"/>
    <property type="match status" value="1"/>
</dbReference>
<organism evidence="12 13">
    <name type="scientific">Cordylochernes scorpioides</name>
    <dbReference type="NCBI Taxonomy" id="51811"/>
    <lineage>
        <taxon>Eukaryota</taxon>
        <taxon>Metazoa</taxon>
        <taxon>Ecdysozoa</taxon>
        <taxon>Arthropoda</taxon>
        <taxon>Chelicerata</taxon>
        <taxon>Arachnida</taxon>
        <taxon>Pseudoscorpiones</taxon>
        <taxon>Cheliferoidea</taxon>
        <taxon>Chernetidae</taxon>
        <taxon>Cordylochernes</taxon>
    </lineage>
</organism>
<keyword evidence="5" id="KW-0297">G-protein coupled receptor</keyword>
<keyword evidence="4 10" id="KW-1133">Transmembrane helix</keyword>
<evidence type="ECO:0000259" key="11">
    <source>
        <dbReference type="PROSITE" id="PS50262"/>
    </source>
</evidence>
<comment type="subcellular location">
    <subcellularLocation>
        <location evidence="1">Membrane</location>
        <topology evidence="1">Multi-pass membrane protein</topology>
    </subcellularLocation>
</comment>
<gene>
    <name evidence="12" type="ORF">LAZ67_1005770</name>
</gene>
<dbReference type="InterPro" id="IPR050125">
    <property type="entry name" value="GPCR_opsins"/>
</dbReference>
<sequence>MALFLIASIHTLMHIAIHKYLSITRRFNRRSRPLRVKLMLIGAWLWAGLCAAFPLMGWSQTVYKAGASQCGPALPSKLPDYLHSLLINSTNYVLPLVVMTFCYVRIFREIHLHMQKRQSRAVEQQKRIAVTLLLVVICFVVCWTPYIVYSVTAGAMKNKEALPLIFNPIFAANMSTDLRIPGEESLLRSINQSTLFCNPSLEHPILAYMCGYLNSACNPLIYAFRSPSFRKGYREILCFGRGASMEPYHNPKVQEQIA</sequence>
<keyword evidence="8" id="KW-0807">Transducer</keyword>
<feature type="transmembrane region" description="Helical" evidence="10">
    <location>
        <begin position="85"/>
        <end position="107"/>
    </location>
</feature>
<evidence type="ECO:0000256" key="9">
    <source>
        <dbReference type="ARBA" id="ARBA00023305"/>
    </source>
</evidence>
<keyword evidence="9" id="KW-0844">Vision</keyword>
<evidence type="ECO:0000256" key="4">
    <source>
        <dbReference type="ARBA" id="ARBA00022989"/>
    </source>
</evidence>
<evidence type="ECO:0000256" key="8">
    <source>
        <dbReference type="ARBA" id="ARBA00023224"/>
    </source>
</evidence>
<evidence type="ECO:0000256" key="10">
    <source>
        <dbReference type="SAM" id="Phobius"/>
    </source>
</evidence>
<evidence type="ECO:0000256" key="5">
    <source>
        <dbReference type="ARBA" id="ARBA00023040"/>
    </source>
</evidence>
<feature type="transmembrane region" description="Helical" evidence="10">
    <location>
        <begin position="205"/>
        <end position="224"/>
    </location>
</feature>
<evidence type="ECO:0000313" key="12">
    <source>
        <dbReference type="EMBL" id="UYV61652.1"/>
    </source>
</evidence>
<protein>
    <recommendedName>
        <fullName evidence="11">G-protein coupled receptors family 1 profile domain-containing protein</fullName>
    </recommendedName>
</protein>
<name>A0ABY6K1X4_9ARAC</name>
<evidence type="ECO:0000256" key="7">
    <source>
        <dbReference type="ARBA" id="ARBA00023170"/>
    </source>
</evidence>
<evidence type="ECO:0000256" key="6">
    <source>
        <dbReference type="ARBA" id="ARBA00023136"/>
    </source>
</evidence>
<evidence type="ECO:0000256" key="2">
    <source>
        <dbReference type="ARBA" id="ARBA00010663"/>
    </source>
</evidence>
<dbReference type="PROSITE" id="PS50262">
    <property type="entry name" value="G_PROTEIN_RECEP_F1_2"/>
    <property type="match status" value="1"/>
</dbReference>
<proteinExistence type="inferred from homology"/>
<feature type="transmembrane region" description="Helical" evidence="10">
    <location>
        <begin position="128"/>
        <end position="149"/>
    </location>
</feature>
<dbReference type="SUPFAM" id="SSF81321">
    <property type="entry name" value="Family A G protein-coupled receptor-like"/>
    <property type="match status" value="1"/>
</dbReference>
<dbReference type="InterPro" id="IPR000276">
    <property type="entry name" value="GPCR_Rhodpsn"/>
</dbReference>
<dbReference type="Proteomes" id="UP001235939">
    <property type="component" value="Chromosome 01"/>
</dbReference>
<dbReference type="EMBL" id="CP092863">
    <property type="protein sequence ID" value="UYV61652.1"/>
    <property type="molecule type" value="Genomic_DNA"/>
</dbReference>
<comment type="similarity">
    <text evidence="2">Belongs to the G-protein coupled receptor 1 family.</text>
</comment>
<evidence type="ECO:0000313" key="13">
    <source>
        <dbReference type="Proteomes" id="UP001235939"/>
    </source>
</evidence>
<evidence type="ECO:0000256" key="3">
    <source>
        <dbReference type="ARBA" id="ARBA00022692"/>
    </source>
</evidence>
<dbReference type="CDD" id="cd00637">
    <property type="entry name" value="7tm_classA_rhodopsin-like"/>
    <property type="match status" value="1"/>
</dbReference>
<feature type="transmembrane region" description="Helical" evidence="10">
    <location>
        <begin position="36"/>
        <end position="56"/>
    </location>
</feature>
<keyword evidence="6 10" id="KW-0472">Membrane</keyword>
<reference evidence="12 13" key="1">
    <citation type="submission" date="2022-01" db="EMBL/GenBank/DDBJ databases">
        <title>A chromosomal length assembly of Cordylochernes scorpioides.</title>
        <authorList>
            <person name="Zeh D."/>
            <person name="Zeh J."/>
        </authorList>
    </citation>
    <scope>NUCLEOTIDE SEQUENCE [LARGE SCALE GENOMIC DNA]</scope>
    <source>
        <strain evidence="12">IN4F17</strain>
        <tissue evidence="12">Whole Body</tissue>
    </source>
</reference>
<accession>A0ABY6K1X4</accession>